<dbReference type="RefSeq" id="XP_035584916.1">
    <property type="nucleotide sequence ID" value="XM_035729023.1"/>
</dbReference>
<dbReference type="Pfam" id="PF00689">
    <property type="entry name" value="Cation_ATPase_C"/>
    <property type="match status" value="1"/>
</dbReference>
<dbReference type="InterPro" id="IPR023298">
    <property type="entry name" value="ATPase_P-typ_TM_dom_sf"/>
</dbReference>
<keyword evidence="2" id="KW-0472">Membrane</keyword>
<evidence type="ECO:0000313" key="4">
    <source>
        <dbReference type="Proteomes" id="UP000515165"/>
    </source>
</evidence>
<evidence type="ECO:0000256" key="2">
    <source>
        <dbReference type="SAM" id="Phobius"/>
    </source>
</evidence>
<dbReference type="GO" id="GO:1902600">
    <property type="term" value="P:proton transmembrane transport"/>
    <property type="evidence" value="ECO:0007669"/>
    <property type="project" value="TreeGrafter"/>
</dbReference>
<dbReference type="Proteomes" id="UP000515165">
    <property type="component" value="Chromosome 8"/>
</dbReference>
<feature type="transmembrane region" description="Helical" evidence="2">
    <location>
        <begin position="123"/>
        <end position="148"/>
    </location>
</feature>
<dbReference type="OrthoDB" id="3352408at2759"/>
<dbReference type="SUPFAM" id="SSF81665">
    <property type="entry name" value="Calcium ATPase, transmembrane domain M"/>
    <property type="match status" value="1"/>
</dbReference>
<keyword evidence="4" id="KW-1185">Reference proteome</keyword>
<dbReference type="GeneID" id="113938443"/>
<dbReference type="GO" id="GO:0006883">
    <property type="term" value="P:intracellular sodium ion homeostasis"/>
    <property type="evidence" value="ECO:0007669"/>
    <property type="project" value="TreeGrafter"/>
</dbReference>
<organism evidence="4 5">
    <name type="scientific">Zalophus californianus</name>
    <name type="common">California sealion</name>
    <dbReference type="NCBI Taxonomy" id="9704"/>
    <lineage>
        <taxon>Eukaryota</taxon>
        <taxon>Metazoa</taxon>
        <taxon>Chordata</taxon>
        <taxon>Craniata</taxon>
        <taxon>Vertebrata</taxon>
        <taxon>Euteleostomi</taxon>
        <taxon>Mammalia</taxon>
        <taxon>Eutheria</taxon>
        <taxon>Laurasiatheria</taxon>
        <taxon>Carnivora</taxon>
        <taxon>Caniformia</taxon>
        <taxon>Pinnipedia</taxon>
        <taxon>Otariidae</taxon>
        <taxon>Zalophus</taxon>
    </lineage>
</organism>
<dbReference type="PRINTS" id="PR00121">
    <property type="entry name" value="NAKATPASE"/>
</dbReference>
<dbReference type="GO" id="GO:1990573">
    <property type="term" value="P:potassium ion import across plasma membrane"/>
    <property type="evidence" value="ECO:0007669"/>
    <property type="project" value="TreeGrafter"/>
</dbReference>
<feature type="transmembrane region" description="Helical" evidence="2">
    <location>
        <begin position="20"/>
        <end position="41"/>
    </location>
</feature>
<dbReference type="FunFam" id="1.20.1110.10:FF:000095">
    <property type="entry name" value="Sodium/potassium-transporting ATPase subunit alpha-1"/>
    <property type="match status" value="1"/>
</dbReference>
<feature type="transmembrane region" description="Helical" evidence="2">
    <location>
        <begin position="154"/>
        <end position="170"/>
    </location>
</feature>
<dbReference type="PANTHER" id="PTHR43294">
    <property type="entry name" value="SODIUM/POTASSIUM-TRANSPORTING ATPASE SUBUNIT ALPHA"/>
    <property type="match status" value="1"/>
</dbReference>
<keyword evidence="2" id="KW-0812">Transmembrane</keyword>
<dbReference type="GO" id="GO:0036376">
    <property type="term" value="P:sodium ion export across plasma membrane"/>
    <property type="evidence" value="ECO:0007669"/>
    <property type="project" value="TreeGrafter"/>
</dbReference>
<name>A0A6P9FGV3_ZALCA</name>
<keyword evidence="1" id="KW-0479">Metal-binding</keyword>
<dbReference type="GO" id="GO:0046872">
    <property type="term" value="F:metal ion binding"/>
    <property type="evidence" value="ECO:0007669"/>
    <property type="project" value="UniProtKB-KW"/>
</dbReference>
<dbReference type="GO" id="GO:0005391">
    <property type="term" value="F:P-type sodium:potassium-exchanging transporter activity"/>
    <property type="evidence" value="ECO:0007669"/>
    <property type="project" value="TreeGrafter"/>
</dbReference>
<dbReference type="GO" id="GO:0005886">
    <property type="term" value="C:plasma membrane"/>
    <property type="evidence" value="ECO:0007669"/>
    <property type="project" value="TreeGrafter"/>
</dbReference>
<dbReference type="GO" id="GO:0030007">
    <property type="term" value="P:intracellular potassium ion homeostasis"/>
    <property type="evidence" value="ECO:0007669"/>
    <property type="project" value="TreeGrafter"/>
</dbReference>
<dbReference type="AlphaFoldDB" id="A0A6P9FGV3"/>
<keyword evidence="2" id="KW-1133">Transmembrane helix</keyword>
<evidence type="ECO:0000313" key="5">
    <source>
        <dbReference type="RefSeq" id="XP_035584916.1"/>
    </source>
</evidence>
<proteinExistence type="predicted"/>
<feature type="transmembrane region" description="Helical" evidence="2">
    <location>
        <begin position="83"/>
        <end position="103"/>
    </location>
</feature>
<protein>
    <submittedName>
        <fullName evidence="5">Potassium-transporting ATPase alpha chain 2-like</fullName>
    </submittedName>
</protein>
<evidence type="ECO:0000259" key="3">
    <source>
        <dbReference type="Pfam" id="PF00689"/>
    </source>
</evidence>
<dbReference type="PANTHER" id="PTHR43294:SF1">
    <property type="entry name" value="POTASSIUM-TRANSPORTING ATPASE ALPHA CHAIN 2"/>
    <property type="match status" value="1"/>
</dbReference>
<dbReference type="InterPro" id="IPR050510">
    <property type="entry name" value="Cation_transp_ATPase_P-type"/>
</dbReference>
<sequence length="232" mass="26888">MNRKPHYKKKDRLVNQQLTIYSYLHIGLMQAVGAFIVYFTVYAQEGFKPSVLINIRVEWENSNVNDLEDSYGQQWTSYQYLEWMGYTAFFVGIMVQQIADLIIRKIRRNSIFQQGIFRNKVTWVRIASQIIIALILSCGLGSVTALSFTMLWPQYWFMALPFAILIGCMMRRGNFSSDSTLEAGGIRTCIIKTTSLPKSPSCTMGMFIFWLHLGDCCNRDLPKCRKRRQKTV</sequence>
<feature type="domain" description="Cation-transporting P-type ATPase C-terminal" evidence="3">
    <location>
        <begin position="1"/>
        <end position="169"/>
    </location>
</feature>
<gene>
    <name evidence="5" type="primary">LOC113938443</name>
</gene>
<reference evidence="5" key="1">
    <citation type="submission" date="2025-08" db="UniProtKB">
        <authorList>
            <consortium name="RefSeq"/>
        </authorList>
    </citation>
    <scope>IDENTIFICATION</scope>
    <source>
        <tissue evidence="5">Blood</tissue>
    </source>
</reference>
<dbReference type="KEGG" id="zca:113938443"/>
<accession>A0A6P9FGV3</accession>
<dbReference type="InterPro" id="IPR006068">
    <property type="entry name" value="ATPase_P-typ_cation-transptr_C"/>
</dbReference>
<dbReference type="Gene3D" id="1.20.1110.10">
    <property type="entry name" value="Calcium-transporting ATPase, transmembrane domain"/>
    <property type="match status" value="1"/>
</dbReference>
<evidence type="ECO:0000256" key="1">
    <source>
        <dbReference type="ARBA" id="ARBA00022723"/>
    </source>
</evidence>